<keyword evidence="3" id="KW-1185">Reference proteome</keyword>
<gene>
    <name evidence="2" type="ORF">GS597_05120</name>
</gene>
<feature type="region of interest" description="Disordered" evidence="1">
    <location>
        <begin position="275"/>
        <end position="304"/>
    </location>
</feature>
<evidence type="ECO:0000313" key="2">
    <source>
        <dbReference type="EMBL" id="NCJ05902.1"/>
    </source>
</evidence>
<dbReference type="InterPro" id="IPR037257">
    <property type="entry name" value="T2SS_E_N_sf"/>
</dbReference>
<dbReference type="SUPFAM" id="SSF160246">
    <property type="entry name" value="EspE N-terminal domain-like"/>
    <property type="match status" value="1"/>
</dbReference>
<dbReference type="EMBL" id="WVIC01000007">
    <property type="protein sequence ID" value="NCJ05902.1"/>
    <property type="molecule type" value="Genomic_DNA"/>
</dbReference>
<name>A0A8K1ZYD5_9CYAN</name>
<evidence type="ECO:0000313" key="3">
    <source>
        <dbReference type="Proteomes" id="UP000607397"/>
    </source>
</evidence>
<protein>
    <recommendedName>
        <fullName evidence="4">DUF4388 domain-containing protein</fullName>
    </recommendedName>
</protein>
<dbReference type="RefSeq" id="WP_161824376.1">
    <property type="nucleotide sequence ID" value="NZ_WVIC01000007.1"/>
</dbReference>
<proteinExistence type="predicted"/>
<organism evidence="2 3">
    <name type="scientific">Petrachloros mirabilis ULC683</name>
    <dbReference type="NCBI Taxonomy" id="2781853"/>
    <lineage>
        <taxon>Bacteria</taxon>
        <taxon>Bacillati</taxon>
        <taxon>Cyanobacteriota</taxon>
        <taxon>Cyanophyceae</taxon>
        <taxon>Synechococcales</taxon>
        <taxon>Petrachlorosaceae</taxon>
        <taxon>Petrachloros</taxon>
        <taxon>Petrachloros mirabilis</taxon>
    </lineage>
</organism>
<accession>A0A8K1ZYD5</accession>
<reference evidence="2" key="1">
    <citation type="submission" date="2019-12" db="EMBL/GenBank/DDBJ databases">
        <title>High-Quality draft genome sequences of three cyanobacteria isolated from the limestone walls of the Old Cathedral of Coimbra.</title>
        <authorList>
            <person name="Tiago I."/>
            <person name="Soares F."/>
            <person name="Portugal A."/>
        </authorList>
    </citation>
    <scope>NUCLEOTIDE SEQUENCE [LARGE SCALE GENOMIC DNA]</scope>
    <source>
        <strain evidence="2">C</strain>
    </source>
</reference>
<comment type="caution">
    <text evidence="2">The sequence shown here is derived from an EMBL/GenBank/DDBJ whole genome shotgun (WGS) entry which is preliminary data.</text>
</comment>
<dbReference type="Proteomes" id="UP000607397">
    <property type="component" value="Unassembled WGS sequence"/>
</dbReference>
<evidence type="ECO:0008006" key="4">
    <source>
        <dbReference type="Google" id="ProtNLM"/>
    </source>
</evidence>
<dbReference type="AlphaFoldDB" id="A0A8K1ZYD5"/>
<evidence type="ECO:0000256" key="1">
    <source>
        <dbReference type="SAM" id="MobiDB-lite"/>
    </source>
</evidence>
<sequence length="335" mass="37764">MDNGILIEAFVNSLKERKPVLLSNADLRIEPIGHTIQLLAKSEGLIATANLNGGEAQINVKATSPHWVHVHQILIESQLLPVKKSKVHGFYQYQPVEIPKDYEIHFADSLNLLQAWWSYKKPGKQQPLMGMLILNRGIWYPIRDLICHEGNLVIHTLGNQITLHPQEMLVWLHRTEAFAMAQATYPQDDEQVNLSAHSLSESSSTTDAKPIGDYFVDAGLLSPAQIEVILKDQASTGMRFGEIIVMRGWLKAQTIEFVMENVVMPQRLTLQKQQEYTQQRLARHQEDVSPLPAPEPKSRPSIHDRETLITYDAIDLNDFGEWGDGTEALSPASDL</sequence>